<evidence type="ECO:0000259" key="3">
    <source>
        <dbReference type="Pfam" id="PF13399"/>
    </source>
</evidence>
<keyword evidence="5" id="KW-1185">Reference proteome</keyword>
<feature type="domain" description="LytR/CpsA/Psr regulator C-terminal" evidence="3">
    <location>
        <begin position="104"/>
        <end position="186"/>
    </location>
</feature>
<dbReference type="OrthoDB" id="4350621at2"/>
<dbReference type="InterPro" id="IPR027381">
    <property type="entry name" value="LytR/CpsA/Psr_C"/>
</dbReference>
<name>A0A512HTB7_9ACTN</name>
<keyword evidence="2" id="KW-0812">Transmembrane</keyword>
<dbReference type="AlphaFoldDB" id="A0A512HTB7"/>
<feature type="region of interest" description="Disordered" evidence="1">
    <location>
        <begin position="51"/>
        <end position="99"/>
    </location>
</feature>
<proteinExistence type="predicted"/>
<comment type="caution">
    <text evidence="4">The sequence shown here is derived from an EMBL/GenBank/DDBJ whole genome shotgun (WGS) entry which is preliminary data.</text>
</comment>
<protein>
    <recommendedName>
        <fullName evidence="3">LytR/CpsA/Psr regulator C-terminal domain-containing protein</fullName>
    </recommendedName>
</protein>
<dbReference type="Pfam" id="PF13399">
    <property type="entry name" value="LytR_C"/>
    <property type="match status" value="1"/>
</dbReference>
<feature type="transmembrane region" description="Helical" evidence="2">
    <location>
        <begin position="21"/>
        <end position="42"/>
    </location>
</feature>
<accession>A0A512HTB7</accession>
<organism evidence="4 5">
    <name type="scientific">Aeromicrobium flavum</name>
    <dbReference type="NCBI Taxonomy" id="416568"/>
    <lineage>
        <taxon>Bacteria</taxon>
        <taxon>Bacillati</taxon>
        <taxon>Actinomycetota</taxon>
        <taxon>Actinomycetes</taxon>
        <taxon>Propionibacteriales</taxon>
        <taxon>Nocardioidaceae</taxon>
        <taxon>Aeromicrobium</taxon>
    </lineage>
</organism>
<dbReference type="Proteomes" id="UP000321769">
    <property type="component" value="Unassembled WGS sequence"/>
</dbReference>
<dbReference type="EMBL" id="BJZQ01000003">
    <property type="protein sequence ID" value="GEO88655.1"/>
    <property type="molecule type" value="Genomic_DNA"/>
</dbReference>
<feature type="compositionally biased region" description="Low complexity" evidence="1">
    <location>
        <begin position="88"/>
        <end position="99"/>
    </location>
</feature>
<keyword evidence="2" id="KW-1133">Transmembrane helix</keyword>
<gene>
    <name evidence="4" type="ORF">AFL01nite_09820</name>
</gene>
<evidence type="ECO:0000313" key="5">
    <source>
        <dbReference type="Proteomes" id="UP000321769"/>
    </source>
</evidence>
<reference evidence="4 5" key="1">
    <citation type="submission" date="2019-07" db="EMBL/GenBank/DDBJ databases">
        <title>Whole genome shotgun sequence of Aeromicrobium flavum NBRC 107625.</title>
        <authorList>
            <person name="Hosoyama A."/>
            <person name="Uohara A."/>
            <person name="Ohji S."/>
            <person name="Ichikawa N."/>
        </authorList>
    </citation>
    <scope>NUCLEOTIDE SEQUENCE [LARGE SCALE GENOMIC DNA]</scope>
    <source>
        <strain evidence="4 5">NBRC 107625</strain>
    </source>
</reference>
<dbReference type="RefSeq" id="WP_146826049.1">
    <property type="nucleotide sequence ID" value="NZ_BAAAYQ010000005.1"/>
</dbReference>
<sequence length="189" mass="19526">MEQPPIERPDDRRDARPGPTWTLIALPAAWLVFGVLGGVGIIKVVQSDDAPAAQTSSKGPAATTKKTVKPQASAKPKPKAKPRPEPSTEPTTEATTEAPATRSLSVSVYNQVGIGGLAGRVAGQLRGLGWTVGTVADWRGGVPQDTVYYPAGGQAEAALLAQDLGIARLMPAIANMSTSALTVVLASPR</sequence>
<dbReference type="Gene3D" id="3.30.70.2390">
    <property type="match status" value="1"/>
</dbReference>
<evidence type="ECO:0000313" key="4">
    <source>
        <dbReference type="EMBL" id="GEO88655.1"/>
    </source>
</evidence>
<keyword evidence="2" id="KW-0472">Membrane</keyword>
<evidence type="ECO:0000256" key="1">
    <source>
        <dbReference type="SAM" id="MobiDB-lite"/>
    </source>
</evidence>
<evidence type="ECO:0000256" key="2">
    <source>
        <dbReference type="SAM" id="Phobius"/>
    </source>
</evidence>